<evidence type="ECO:0000256" key="5">
    <source>
        <dbReference type="ARBA" id="ARBA00023136"/>
    </source>
</evidence>
<keyword evidence="4 7" id="KW-1133">Transmembrane helix</keyword>
<evidence type="ECO:0000256" key="2">
    <source>
        <dbReference type="ARBA" id="ARBA00022448"/>
    </source>
</evidence>
<dbReference type="Proteomes" id="UP000545761">
    <property type="component" value="Unassembled WGS sequence"/>
</dbReference>
<comment type="subcellular location">
    <subcellularLocation>
        <location evidence="1">Membrane</location>
        <topology evidence="1">Multi-pass membrane protein</topology>
    </subcellularLocation>
</comment>
<dbReference type="GO" id="GO:0046677">
    <property type="term" value="P:response to antibiotic"/>
    <property type="evidence" value="ECO:0007669"/>
    <property type="project" value="UniProtKB-KW"/>
</dbReference>
<name>A0A7W0I8N6_9ACTN</name>
<evidence type="ECO:0000256" key="7">
    <source>
        <dbReference type="SAM" id="Phobius"/>
    </source>
</evidence>
<proteinExistence type="predicted"/>
<dbReference type="AlphaFoldDB" id="A0A7W0I8N6"/>
<keyword evidence="6" id="KW-0046">Antibiotic resistance</keyword>
<dbReference type="EMBL" id="JACEHE010000006">
    <property type="protein sequence ID" value="MBA2946490.1"/>
    <property type="molecule type" value="Genomic_DNA"/>
</dbReference>
<evidence type="ECO:0000256" key="4">
    <source>
        <dbReference type="ARBA" id="ARBA00022989"/>
    </source>
</evidence>
<dbReference type="GO" id="GO:0016020">
    <property type="term" value="C:membrane"/>
    <property type="evidence" value="ECO:0007669"/>
    <property type="project" value="UniProtKB-SubCell"/>
</dbReference>
<evidence type="ECO:0000256" key="1">
    <source>
        <dbReference type="ARBA" id="ARBA00004141"/>
    </source>
</evidence>
<dbReference type="PANTHER" id="PTHR42718">
    <property type="entry name" value="MAJOR FACILITATOR SUPERFAMILY MULTIDRUG TRANSPORTER MFSC"/>
    <property type="match status" value="1"/>
</dbReference>
<comment type="caution">
    <text evidence="8">The sequence shown here is derived from an EMBL/GenBank/DDBJ whole genome shotgun (WGS) entry which is preliminary data.</text>
</comment>
<dbReference type="PANTHER" id="PTHR42718:SF9">
    <property type="entry name" value="MAJOR FACILITATOR SUPERFAMILY MULTIDRUG TRANSPORTER MFSC"/>
    <property type="match status" value="1"/>
</dbReference>
<evidence type="ECO:0000256" key="3">
    <source>
        <dbReference type="ARBA" id="ARBA00022692"/>
    </source>
</evidence>
<protein>
    <submittedName>
        <fullName evidence="8">Uncharacterized protein</fullName>
    </submittedName>
</protein>
<evidence type="ECO:0000313" key="8">
    <source>
        <dbReference type="EMBL" id="MBA2946490.1"/>
    </source>
</evidence>
<keyword evidence="2" id="KW-0813">Transport</keyword>
<organism evidence="8 9">
    <name type="scientific">Streptomyces himalayensis subsp. himalayensis</name>
    <dbReference type="NCBI Taxonomy" id="2756131"/>
    <lineage>
        <taxon>Bacteria</taxon>
        <taxon>Bacillati</taxon>
        <taxon>Actinomycetota</taxon>
        <taxon>Actinomycetes</taxon>
        <taxon>Kitasatosporales</taxon>
        <taxon>Streptomycetaceae</taxon>
        <taxon>Streptomyces</taxon>
        <taxon>Streptomyces himalayensis</taxon>
    </lineage>
</organism>
<dbReference type="RefSeq" id="WP_181657429.1">
    <property type="nucleotide sequence ID" value="NZ_JACEHE010000006.1"/>
</dbReference>
<evidence type="ECO:0000256" key="6">
    <source>
        <dbReference type="ARBA" id="ARBA00023251"/>
    </source>
</evidence>
<feature type="transmembrane region" description="Helical" evidence="7">
    <location>
        <begin position="31"/>
        <end position="50"/>
    </location>
</feature>
<evidence type="ECO:0000313" key="9">
    <source>
        <dbReference type="Proteomes" id="UP000545761"/>
    </source>
</evidence>
<dbReference type="InterPro" id="IPR036259">
    <property type="entry name" value="MFS_trans_sf"/>
</dbReference>
<accession>A0A7W0I8N6</accession>
<feature type="transmembrane region" description="Helical" evidence="7">
    <location>
        <begin position="105"/>
        <end position="126"/>
    </location>
</feature>
<sequence>MSDGTGALVGIGTFALLYVVIQGPADGWTAAPVVIAYVVAAVFIGLFIVAERRAASPLLRLAFTNRAFALPLFVAVVGMFSYLGTAYATSIQLGPIQDQSPLRDSFAFILLNCWTLLLLPVISWLLEKVRPRWCWAEVWR</sequence>
<feature type="transmembrane region" description="Helical" evidence="7">
    <location>
        <begin position="7"/>
        <end position="25"/>
    </location>
</feature>
<gene>
    <name evidence="8" type="ORF">H1D24_11880</name>
</gene>
<keyword evidence="5 7" id="KW-0472">Membrane</keyword>
<keyword evidence="3 7" id="KW-0812">Transmembrane</keyword>
<feature type="transmembrane region" description="Helical" evidence="7">
    <location>
        <begin position="70"/>
        <end position="93"/>
    </location>
</feature>
<reference evidence="8 9" key="1">
    <citation type="submission" date="2020-07" db="EMBL/GenBank/DDBJ databases">
        <title>Streptomyces isolated from Indian soil.</title>
        <authorList>
            <person name="Mandal S."/>
            <person name="Maiti P.K."/>
        </authorList>
    </citation>
    <scope>NUCLEOTIDE SEQUENCE [LARGE SCALE GENOMIC DNA]</scope>
    <source>
        <strain evidence="8 9">PSKA28</strain>
    </source>
</reference>
<dbReference type="SUPFAM" id="SSF103473">
    <property type="entry name" value="MFS general substrate transporter"/>
    <property type="match status" value="1"/>
</dbReference>